<sequence length="228" mass="24374">MQTGFVQNPRRGSGGVAGPDRKEPALIPSASGDAFQMGSLKPAADPVESLTGGEGVGAKASAPISGVQHGTSNGYGRYGCRCDACRAAETARQRDFRQRQREGRVKHRTHDPNTVPVLVRGKLYPSISAAASALGISGPSISHQLQRYGCADRAGLGLFGPRVRCNHKAKPVKIHGREFPSIAAAARFMGVSPTHLYRSLKHGFAPTYSEFLLRQLMQADARKRRSAA</sequence>
<dbReference type="OrthoDB" id="7771904at2"/>
<evidence type="ECO:0000259" key="2">
    <source>
        <dbReference type="Pfam" id="PF07453"/>
    </source>
</evidence>
<organism evidence="3 4">
    <name type="scientific">Paracoccus laeviglucosivorans</name>
    <dbReference type="NCBI Taxonomy" id="1197861"/>
    <lineage>
        <taxon>Bacteria</taxon>
        <taxon>Pseudomonadati</taxon>
        <taxon>Pseudomonadota</taxon>
        <taxon>Alphaproteobacteria</taxon>
        <taxon>Rhodobacterales</taxon>
        <taxon>Paracoccaceae</taxon>
        <taxon>Paracoccus</taxon>
    </lineage>
</organism>
<gene>
    <name evidence="3" type="ORF">SAMN06265221_105228</name>
</gene>
<dbReference type="AlphaFoldDB" id="A0A521CWW7"/>
<accession>A0A521CWW7</accession>
<protein>
    <recommendedName>
        <fullName evidence="2">Nuclease-associated modular DNA-binding 1 domain-containing protein</fullName>
    </recommendedName>
</protein>
<feature type="region of interest" description="Disordered" evidence="1">
    <location>
        <begin position="91"/>
        <end position="112"/>
    </location>
</feature>
<feature type="compositionally biased region" description="Basic and acidic residues" evidence="1">
    <location>
        <begin position="91"/>
        <end position="103"/>
    </location>
</feature>
<name>A0A521CWW7_9RHOB</name>
<evidence type="ECO:0000313" key="4">
    <source>
        <dbReference type="Proteomes" id="UP000319014"/>
    </source>
</evidence>
<reference evidence="3 4" key="1">
    <citation type="submission" date="2017-05" db="EMBL/GenBank/DDBJ databases">
        <authorList>
            <person name="Varghese N."/>
            <person name="Submissions S."/>
        </authorList>
    </citation>
    <scope>NUCLEOTIDE SEQUENCE [LARGE SCALE GENOMIC DNA]</scope>
    <source>
        <strain evidence="3 4">DSM 100094</strain>
    </source>
</reference>
<feature type="domain" description="Nuclease-associated modular DNA-binding 1" evidence="2">
    <location>
        <begin position="124"/>
        <end position="143"/>
    </location>
</feature>
<dbReference type="Pfam" id="PF07453">
    <property type="entry name" value="NUMOD1"/>
    <property type="match status" value="1"/>
</dbReference>
<keyword evidence="4" id="KW-1185">Reference proteome</keyword>
<evidence type="ECO:0000313" key="3">
    <source>
        <dbReference type="EMBL" id="SMO63934.1"/>
    </source>
</evidence>
<proteinExistence type="predicted"/>
<feature type="region of interest" description="Disordered" evidence="1">
    <location>
        <begin position="1"/>
        <end position="68"/>
    </location>
</feature>
<dbReference type="EMBL" id="FXTK01000005">
    <property type="protein sequence ID" value="SMO63934.1"/>
    <property type="molecule type" value="Genomic_DNA"/>
</dbReference>
<evidence type="ECO:0000256" key="1">
    <source>
        <dbReference type="SAM" id="MobiDB-lite"/>
    </source>
</evidence>
<dbReference type="Proteomes" id="UP000319014">
    <property type="component" value="Unassembled WGS sequence"/>
</dbReference>
<dbReference type="InterPro" id="IPR010896">
    <property type="entry name" value="NUMOD1"/>
</dbReference>
<dbReference type="RefSeq" id="WP_142662766.1">
    <property type="nucleotide sequence ID" value="NZ_FXTK01000005.1"/>
</dbReference>